<keyword evidence="2" id="KW-0732">Signal</keyword>
<evidence type="ECO:0008006" key="5">
    <source>
        <dbReference type="Google" id="ProtNLM"/>
    </source>
</evidence>
<dbReference type="AlphaFoldDB" id="F4GFV8"/>
<dbReference type="OrthoDB" id="6751304at2"/>
<dbReference type="eggNOG" id="ENOG502Z7HQ">
    <property type="taxonomic scope" value="Bacteria"/>
</dbReference>
<evidence type="ECO:0000313" key="3">
    <source>
        <dbReference type="EMBL" id="AEB86194.1"/>
    </source>
</evidence>
<organism evidence="3 4">
    <name type="scientific">Alicycliphilus denitrificans (strain DSM 14773 / CIP 107495 / K601)</name>
    <dbReference type="NCBI Taxonomy" id="596154"/>
    <lineage>
        <taxon>Bacteria</taxon>
        <taxon>Pseudomonadati</taxon>
        <taxon>Pseudomonadota</taxon>
        <taxon>Betaproteobacteria</taxon>
        <taxon>Burkholderiales</taxon>
        <taxon>Comamonadaceae</taxon>
        <taxon>Alicycliphilus</taxon>
    </lineage>
</organism>
<evidence type="ECO:0000256" key="1">
    <source>
        <dbReference type="SAM" id="MobiDB-lite"/>
    </source>
</evidence>
<dbReference type="Gene3D" id="2.50.20.10">
    <property type="entry name" value="Lipoprotein localisation LolA/LolB/LppX"/>
    <property type="match status" value="1"/>
</dbReference>
<evidence type="ECO:0000313" key="4">
    <source>
        <dbReference type="Proteomes" id="UP000007938"/>
    </source>
</evidence>
<name>F4GFV8_ALIDK</name>
<dbReference type="InterPro" id="IPR010752">
    <property type="entry name" value="DUF1329"/>
</dbReference>
<feature type="chain" id="PRO_5003313708" description="DUF1329 domain-containing protein" evidence="2">
    <location>
        <begin position="23"/>
        <end position="449"/>
    </location>
</feature>
<dbReference type="HOGENOM" id="CLU_048734_0_0_4"/>
<dbReference type="RefSeq" id="WP_013722939.1">
    <property type="nucleotide sequence ID" value="NC_015422.1"/>
</dbReference>
<dbReference type="STRING" id="596154.Alide2_3872"/>
<evidence type="ECO:0000256" key="2">
    <source>
        <dbReference type="SAM" id="SignalP"/>
    </source>
</evidence>
<proteinExistence type="predicted"/>
<sequence length="449" mass="49553">MQVNKTIIVLAVASAVGGSALAGVSADEAKKLGTTLTAVGAEKGANKDGSIPAYTGGLTTVPTGFKPGDGLRPDPFAGEKPLFSIDGKTADKYADKLTEGTKALMKKYPDYRIDVYKTHRTVAMPKFVEENTAKCAVNAKTTNGGRSMEGCHAGFPFPIPKTGFEAMWNHLVRFQGVAYSVKYRNWNIDASGRPSVSTEGTIAQEFPYWDTSKPDSGVYFKQRINYTGPARRAGEAMMLIDPLDYAEKDRRAWLYLPGQRRVKVAPDLSHDTPNPGTGGTSTFDDVFLFLGSMDRFDFKLVGKKEAFIPYNDYRMAYNSTKDELLKPKFLNPDVVRWEQHRVWVVEATLREGKRHVYSKRTFYLDEDSWAAVASESYDARGQLFRTGFSYLTPSYEVPAPFTDMHGFYDLIAGSYSLSGYTAETGGVRPAKPAPDRDWSPDALAGSGIR</sequence>
<reference evidence="3 4" key="2">
    <citation type="submission" date="2011-04" db="EMBL/GenBank/DDBJ databases">
        <title>Complete sequence of chromosome of Alicycliphilus denitrificans K601.</title>
        <authorList>
            <consortium name="US DOE Joint Genome Institute"/>
            <person name="Lucas S."/>
            <person name="Han J."/>
            <person name="Lapidus A."/>
            <person name="Cheng J.-F."/>
            <person name="Goodwin L."/>
            <person name="Pitluck S."/>
            <person name="Peters L."/>
            <person name="Zeytun A."/>
            <person name="Detter J.C."/>
            <person name="Han C."/>
            <person name="Tapia R."/>
            <person name="Land M."/>
            <person name="Hauser L."/>
            <person name="Kyrpides N."/>
            <person name="Ivanova N."/>
            <person name="Mikhailova N."/>
            <person name="Pagani I."/>
            <person name="Oosterkamp M."/>
            <person name="Pieper D."/>
            <person name="van Berkel W."/>
            <person name="Langenhoff A."/>
            <person name="Smidt H."/>
            <person name="Stams A."/>
            <person name="Woyke T."/>
        </authorList>
    </citation>
    <scope>NUCLEOTIDE SEQUENCE [LARGE SCALE GENOMIC DNA]</scope>
    <source>
        <strain evidence="4">DSM 14773 / CIP 107495 / K601</strain>
    </source>
</reference>
<dbReference type="CDD" id="cd16329">
    <property type="entry name" value="LolA_like"/>
    <property type="match status" value="1"/>
</dbReference>
<keyword evidence="4" id="KW-1185">Reference proteome</keyword>
<dbReference type="Proteomes" id="UP000007938">
    <property type="component" value="Chromosome"/>
</dbReference>
<protein>
    <recommendedName>
        <fullName evidence="5">DUF1329 domain-containing protein</fullName>
    </recommendedName>
</protein>
<dbReference type="EMBL" id="CP002657">
    <property type="protein sequence ID" value="AEB86194.1"/>
    <property type="molecule type" value="Genomic_DNA"/>
</dbReference>
<gene>
    <name evidence="3" type="ordered locus">Alide2_3872</name>
</gene>
<accession>F4GFV8</accession>
<feature type="region of interest" description="Disordered" evidence="1">
    <location>
        <begin position="426"/>
        <end position="449"/>
    </location>
</feature>
<dbReference type="KEGG" id="adk:Alide2_3872"/>
<dbReference type="Pfam" id="PF07044">
    <property type="entry name" value="DUF1329"/>
    <property type="match status" value="1"/>
</dbReference>
<reference evidence="3 4" key="1">
    <citation type="journal article" date="2011" name="J. Bacteriol.">
        <title>Genome Sequences of Alicycliphilus denitrificans Strains BC and K601T.</title>
        <authorList>
            <person name="Oosterkamp M.J."/>
            <person name="Veuskens T."/>
            <person name="Plugge C.M."/>
            <person name="Langenhoff A.A."/>
            <person name="Gerritse J."/>
            <person name="van Berkel W.J."/>
            <person name="Pieper D.H."/>
            <person name="Junca H."/>
            <person name="Goodwin L.A."/>
            <person name="Daligault H.E."/>
            <person name="Bruce D.C."/>
            <person name="Detter J.C."/>
            <person name="Tapia R."/>
            <person name="Han C.S."/>
            <person name="Land M.L."/>
            <person name="Hauser L.J."/>
            <person name="Smidt H."/>
            <person name="Stams A.J."/>
        </authorList>
    </citation>
    <scope>NUCLEOTIDE SEQUENCE [LARGE SCALE GENOMIC DNA]</scope>
    <source>
        <strain evidence="4">DSM 14773 / CIP 107495 / K601</strain>
    </source>
</reference>
<feature type="signal peptide" evidence="2">
    <location>
        <begin position="1"/>
        <end position="22"/>
    </location>
</feature>